<feature type="domain" description="Peptidase S1" evidence="22">
    <location>
        <begin position="444"/>
        <end position="687"/>
    </location>
</feature>
<comment type="subcellular location">
    <subcellularLocation>
        <location evidence="1">Secreted</location>
    </subcellularLocation>
</comment>
<evidence type="ECO:0000256" key="19">
    <source>
        <dbReference type="PROSITE-ProRule" id="PRU00302"/>
    </source>
</evidence>
<feature type="disulfide bond" evidence="15">
    <location>
        <begin position="601"/>
        <end position="624"/>
    </location>
</feature>
<comment type="PTM">
    <text evidence="16">The iron and 2-oxoglutarate dependent 3-hydroxylation of aspartate and asparagine is (R) stereospecific within EGF domains.</text>
</comment>
<evidence type="ECO:0000256" key="4">
    <source>
        <dbReference type="ARBA" id="ARBA00022659"/>
    </source>
</evidence>
<feature type="disulfide bond" evidence="15">
    <location>
        <begin position="141"/>
        <end position="153"/>
    </location>
</feature>
<evidence type="ECO:0000313" key="24">
    <source>
        <dbReference type="EMBL" id="KAF7469104.1"/>
    </source>
</evidence>
<feature type="disulfide bond" evidence="15">
    <location>
        <begin position="149"/>
        <end position="162"/>
    </location>
</feature>
<reference evidence="24" key="2">
    <citation type="submission" date="2020-08" db="EMBL/GenBank/DDBJ databases">
        <authorList>
            <person name="Shumante A."/>
            <person name="Zimin A.V."/>
            <person name="Puiu D."/>
            <person name="Salzberg S.L."/>
        </authorList>
    </citation>
    <scope>NUCLEOTIDE SEQUENCE</scope>
    <source>
        <strain evidence="24">WC2-LM</strain>
        <tissue evidence="24">Liver</tissue>
    </source>
</reference>
<dbReference type="FunFam" id="2.10.25.10:FF:000059">
    <property type="entry name" value="Mannan-binding lectin serine protease 1"/>
    <property type="match status" value="1"/>
</dbReference>
<feature type="domain" description="Sushi" evidence="23">
    <location>
        <begin position="363"/>
        <end position="429"/>
    </location>
</feature>
<dbReference type="Proteomes" id="UP000335636">
    <property type="component" value="Unassembled WGS sequence"/>
</dbReference>
<dbReference type="InterPro" id="IPR033116">
    <property type="entry name" value="TRYPSIN_SER"/>
</dbReference>
<dbReference type="InterPro" id="IPR001881">
    <property type="entry name" value="EGF-like_Ca-bd_dom"/>
</dbReference>
<gene>
    <name evidence="24" type="ORF">GHT09_019612</name>
    <name evidence="25" type="ORF">MONAX_5E021139</name>
</gene>
<dbReference type="InterPro" id="IPR000436">
    <property type="entry name" value="Sushi_SCR_CCP_dom"/>
</dbReference>
<dbReference type="PRINTS" id="PR00722">
    <property type="entry name" value="CHYMOTRYPSIN"/>
</dbReference>
<dbReference type="PROSITE" id="PS00135">
    <property type="entry name" value="TRYPSIN_SER"/>
    <property type="match status" value="1"/>
</dbReference>
<keyword evidence="13 16" id="KW-0379">Hydroxylation</keyword>
<feature type="binding site" evidence="17">
    <location>
        <position position="137"/>
    </location>
    <ligand>
        <name>Ca(2+)</name>
        <dbReference type="ChEBI" id="CHEBI:29108"/>
        <label>2</label>
    </ligand>
</feature>
<dbReference type="PROSITE" id="PS50923">
    <property type="entry name" value="SUSHI"/>
    <property type="match status" value="2"/>
</dbReference>
<dbReference type="GO" id="GO:0006956">
    <property type="term" value="P:complement activation"/>
    <property type="evidence" value="ECO:0007669"/>
    <property type="project" value="InterPro"/>
</dbReference>
<dbReference type="Proteomes" id="UP000662637">
    <property type="component" value="Unassembled WGS sequence"/>
</dbReference>
<dbReference type="PROSITE" id="PS01180">
    <property type="entry name" value="CUB"/>
    <property type="match status" value="2"/>
</dbReference>
<dbReference type="CDD" id="cd00041">
    <property type="entry name" value="CUB"/>
    <property type="match status" value="2"/>
</dbReference>
<feature type="binding site" evidence="17">
    <location>
        <position position="74"/>
    </location>
    <ligand>
        <name>Ca(2+)</name>
        <dbReference type="ChEBI" id="CHEBI:29108"/>
        <label>1</label>
    </ligand>
</feature>
<dbReference type="EMBL" id="CABDUW010000272">
    <property type="protein sequence ID" value="VTJ64615.1"/>
    <property type="molecule type" value="Genomic_DNA"/>
</dbReference>
<dbReference type="SMART" id="SM00042">
    <property type="entry name" value="CUB"/>
    <property type="match status" value="2"/>
</dbReference>
<evidence type="ECO:0000256" key="11">
    <source>
        <dbReference type="ARBA" id="ARBA00023157"/>
    </source>
</evidence>
<dbReference type="FunFam" id="2.10.70.10:FF:000049">
    <property type="entry name" value="Complement C1s subcomponent"/>
    <property type="match status" value="1"/>
</dbReference>
<dbReference type="SMART" id="SM00179">
    <property type="entry name" value="EGF_CA"/>
    <property type="match status" value="1"/>
</dbReference>
<feature type="disulfide bond" evidence="15">
    <location>
        <begin position="164"/>
        <end position="177"/>
    </location>
</feature>
<evidence type="ECO:0000313" key="26">
    <source>
        <dbReference type="Proteomes" id="UP000335636"/>
    </source>
</evidence>
<dbReference type="Pfam" id="PF00089">
    <property type="entry name" value="Trypsin"/>
    <property type="match status" value="1"/>
</dbReference>
<dbReference type="Gene3D" id="2.10.25.10">
    <property type="entry name" value="Laminin"/>
    <property type="match status" value="1"/>
</dbReference>
<dbReference type="SUPFAM" id="SSF57196">
    <property type="entry name" value="EGF/Laminin"/>
    <property type="match status" value="1"/>
</dbReference>
<accession>A0A5E4B5H6</accession>
<dbReference type="Gene3D" id="2.10.70.10">
    <property type="entry name" value="Complement Module, domain 1"/>
    <property type="match status" value="2"/>
</dbReference>
<dbReference type="Gene3D" id="2.40.10.10">
    <property type="entry name" value="Trypsin-like serine proteases"/>
    <property type="match status" value="2"/>
</dbReference>
<evidence type="ECO:0000256" key="13">
    <source>
        <dbReference type="ARBA" id="ARBA00023278"/>
    </source>
</evidence>
<proteinExistence type="predicted"/>
<dbReference type="Pfam" id="PF14670">
    <property type="entry name" value="FXa_inhibition"/>
    <property type="match status" value="1"/>
</dbReference>
<evidence type="ECO:0000259" key="21">
    <source>
        <dbReference type="PROSITE" id="PS01180"/>
    </source>
</evidence>
<dbReference type="Gene3D" id="2.60.120.290">
    <property type="entry name" value="Spermadhesin, CUB domain"/>
    <property type="match status" value="2"/>
</dbReference>
<feature type="binding site" evidence="17">
    <location>
        <position position="281"/>
    </location>
    <ligand>
        <name>Ca(2+)</name>
        <dbReference type="ChEBI" id="CHEBI:29108"/>
        <label>3</label>
    </ligand>
</feature>
<feature type="disulfide bond" evidence="15">
    <location>
        <begin position="392"/>
        <end position="427"/>
    </location>
</feature>
<dbReference type="InterPro" id="IPR035976">
    <property type="entry name" value="Sushi/SCR/CCP_sf"/>
</dbReference>
<evidence type="ECO:0000256" key="2">
    <source>
        <dbReference type="ARBA" id="ARBA00022525"/>
    </source>
</evidence>
<dbReference type="SMART" id="SM00020">
    <property type="entry name" value="Tryp_SPc"/>
    <property type="match status" value="1"/>
</dbReference>
<name>A0A5E4B5H6_MARMO</name>
<evidence type="ECO:0000256" key="8">
    <source>
        <dbReference type="ARBA" id="ARBA00022801"/>
    </source>
</evidence>
<reference evidence="25 26" key="1">
    <citation type="submission" date="2019-04" db="EMBL/GenBank/DDBJ databases">
        <authorList>
            <person name="Alioto T."/>
            <person name="Alioto T."/>
        </authorList>
    </citation>
    <scope>NUCLEOTIDE SEQUENCE [LARGE SCALE GENOMIC DNA]</scope>
</reference>
<feature type="disulfide bond" evidence="15 18">
    <location>
        <begin position="181"/>
        <end position="208"/>
    </location>
</feature>
<feature type="disulfide bond" evidence="15">
    <location>
        <begin position="327"/>
        <end position="360"/>
    </location>
</feature>
<comment type="caution">
    <text evidence="19">Lacks conserved residue(s) required for the propagation of feature annotation.</text>
</comment>
<feature type="binding site" evidence="17">
    <location>
        <position position="121"/>
    </location>
    <ligand>
        <name>Ca(2+)</name>
        <dbReference type="ChEBI" id="CHEBI:29108"/>
        <label>1</label>
    </ligand>
</feature>
<keyword evidence="3" id="KW-0245">EGF-like domain</keyword>
<dbReference type="FunFam" id="2.40.10.10:FF:000059">
    <property type="entry name" value="Complement C1s subcomponent"/>
    <property type="match status" value="1"/>
</dbReference>
<evidence type="ECO:0000256" key="7">
    <source>
        <dbReference type="ARBA" id="ARBA00022737"/>
    </source>
</evidence>
<feature type="modified residue" description="(3R)-3-hydroxyasparagine" evidence="16">
    <location>
        <position position="155"/>
    </location>
</feature>
<feature type="binding site" evidence="17">
    <location>
        <position position="66"/>
    </location>
    <ligand>
        <name>Ca(2+)</name>
        <dbReference type="ChEBI" id="CHEBI:29108"/>
        <label>1</label>
    </ligand>
</feature>
<feature type="active site" description="Charge relay system" evidence="14">
    <location>
        <position position="638"/>
    </location>
</feature>
<evidence type="ECO:0000256" key="18">
    <source>
        <dbReference type="PROSITE-ProRule" id="PRU00059"/>
    </source>
</evidence>
<feature type="active site" description="Charge relay system" evidence="14">
    <location>
        <position position="535"/>
    </location>
</feature>
<keyword evidence="9" id="KW-0720">Serine protease</keyword>
<dbReference type="SUPFAM" id="SSF49854">
    <property type="entry name" value="Spermadhesin, CUB domain"/>
    <property type="match status" value="2"/>
</dbReference>
<dbReference type="GO" id="GO:0004252">
    <property type="term" value="F:serine-type endopeptidase activity"/>
    <property type="evidence" value="ECO:0007669"/>
    <property type="project" value="InterPro"/>
</dbReference>
<protein>
    <submittedName>
        <fullName evidence="24">Complement C1s subcomponent</fullName>
    </submittedName>
</protein>
<dbReference type="PANTHER" id="PTHR24255">
    <property type="entry name" value="COMPLEMENT COMPONENT 1, S SUBCOMPONENT-RELATED"/>
    <property type="match status" value="1"/>
</dbReference>
<dbReference type="CDD" id="cd00033">
    <property type="entry name" value="CCP"/>
    <property type="match status" value="2"/>
</dbReference>
<evidence type="ECO:0000256" key="16">
    <source>
        <dbReference type="PIRSR" id="PIRSR001155-3"/>
    </source>
</evidence>
<feature type="chain" id="PRO_5036367700" evidence="20">
    <location>
        <begin position="22"/>
        <end position="695"/>
    </location>
</feature>
<feature type="disulfide bond" evidence="15">
    <location>
        <begin position="634"/>
        <end position="666"/>
    </location>
</feature>
<evidence type="ECO:0000256" key="17">
    <source>
        <dbReference type="PIRSR" id="PIRSR001155-4"/>
    </source>
</evidence>
<dbReference type="GO" id="GO:0006508">
    <property type="term" value="P:proteolysis"/>
    <property type="evidence" value="ECO:0007669"/>
    <property type="project" value="UniProtKB-KW"/>
</dbReference>
<dbReference type="EMBL" id="WJEC01007678">
    <property type="protein sequence ID" value="KAF7469104.1"/>
    <property type="molecule type" value="Genomic_DNA"/>
</dbReference>
<feature type="domain" description="CUB" evidence="21">
    <location>
        <begin position="181"/>
        <end position="296"/>
    </location>
</feature>
<evidence type="ECO:0000256" key="9">
    <source>
        <dbReference type="ARBA" id="ARBA00022825"/>
    </source>
</evidence>
<feature type="binding site" evidence="17">
    <location>
        <position position="159"/>
    </location>
    <ligand>
        <name>Ca(2+)</name>
        <dbReference type="ChEBI" id="CHEBI:29108"/>
        <label>2</label>
    </ligand>
</feature>
<evidence type="ECO:0000256" key="6">
    <source>
        <dbReference type="ARBA" id="ARBA00022729"/>
    </source>
</evidence>
<feature type="disulfide bond" evidence="15">
    <location>
        <begin position="300"/>
        <end position="347"/>
    </location>
</feature>
<dbReference type="InterPro" id="IPR043504">
    <property type="entry name" value="Peptidase_S1_PA_chymotrypsin"/>
</dbReference>
<dbReference type="InterPro" id="IPR009003">
    <property type="entry name" value="Peptidase_S1_PA"/>
</dbReference>
<dbReference type="SUPFAM" id="SSF57535">
    <property type="entry name" value="Complement control module/SCR domain"/>
    <property type="match status" value="2"/>
</dbReference>
<evidence type="ECO:0000256" key="15">
    <source>
        <dbReference type="PIRSR" id="PIRSR001155-2"/>
    </source>
</evidence>
<feature type="domain" description="CUB" evidence="21">
    <location>
        <begin position="9"/>
        <end position="136"/>
    </location>
</feature>
<feature type="binding site" evidence="17">
    <location>
        <position position="138"/>
    </location>
    <ligand>
        <name>Ca(2+)</name>
        <dbReference type="ChEBI" id="CHEBI:29108"/>
        <label>2</label>
    </ligand>
</feature>
<evidence type="ECO:0000256" key="14">
    <source>
        <dbReference type="PIRSR" id="PIRSR001155-1"/>
    </source>
</evidence>
<keyword evidence="4 19" id="KW-0768">Sushi</keyword>
<feature type="binding site" evidence="17">
    <location>
        <position position="140"/>
    </location>
    <ligand>
        <name>Ca(2+)</name>
        <dbReference type="ChEBI" id="CHEBI:29108"/>
        <label>2</label>
    </ligand>
</feature>
<evidence type="ECO:0000259" key="23">
    <source>
        <dbReference type="PROSITE" id="PS50923"/>
    </source>
</evidence>
<dbReference type="InterPro" id="IPR000859">
    <property type="entry name" value="CUB_dom"/>
</dbReference>
<keyword evidence="12" id="KW-0325">Glycoprotein</keyword>
<dbReference type="FunFam" id="2.60.120.290:FF:000034">
    <property type="entry name" value="complement C1s subcomponent"/>
    <property type="match status" value="1"/>
</dbReference>
<dbReference type="InterPro" id="IPR001314">
    <property type="entry name" value="Peptidase_S1A"/>
</dbReference>
<feature type="active site" description="Charge relay system" evidence="14">
    <location>
        <position position="481"/>
    </location>
</feature>
<keyword evidence="5" id="KW-0645">Protease</keyword>
<dbReference type="InterPro" id="IPR024175">
    <property type="entry name" value="Pept_S1A_C1r/C1S/mannan-bd"/>
</dbReference>
<feature type="signal peptide" evidence="20">
    <location>
        <begin position="1"/>
        <end position="21"/>
    </location>
</feature>
<dbReference type="PROSITE" id="PS01187">
    <property type="entry name" value="EGF_CA"/>
    <property type="match status" value="1"/>
</dbReference>
<evidence type="ECO:0000256" key="12">
    <source>
        <dbReference type="ARBA" id="ARBA00023180"/>
    </source>
</evidence>
<feature type="disulfide bond" evidence="15">
    <location>
        <begin position="365"/>
        <end position="409"/>
    </location>
</feature>
<dbReference type="FunFam" id="2.60.120.290:FF:000006">
    <property type="entry name" value="Mannan-binding lectin serine protease 1"/>
    <property type="match status" value="1"/>
</dbReference>
<dbReference type="GO" id="GO:0005509">
    <property type="term" value="F:calcium ion binding"/>
    <property type="evidence" value="ECO:0007669"/>
    <property type="project" value="InterPro"/>
</dbReference>
<dbReference type="CDD" id="cd00190">
    <property type="entry name" value="Tryp_SPc"/>
    <property type="match status" value="1"/>
</dbReference>
<evidence type="ECO:0000313" key="25">
    <source>
        <dbReference type="EMBL" id="VTJ64615.1"/>
    </source>
</evidence>
<keyword evidence="17" id="KW-0479">Metal-binding</keyword>
<feature type="disulfide bond" description="Interchain (between heavy and light chains)" evidence="15">
    <location>
        <begin position="431"/>
        <end position="555"/>
    </location>
</feature>
<dbReference type="InterPro" id="IPR001254">
    <property type="entry name" value="Trypsin_dom"/>
</dbReference>
<feature type="disulfide bond" evidence="18">
    <location>
        <begin position="240"/>
        <end position="257"/>
    </location>
</feature>
<organism evidence="25 26">
    <name type="scientific">Marmota monax</name>
    <name type="common">Woodchuck</name>
    <dbReference type="NCBI Taxonomy" id="9995"/>
    <lineage>
        <taxon>Eukaryota</taxon>
        <taxon>Metazoa</taxon>
        <taxon>Chordata</taxon>
        <taxon>Craniata</taxon>
        <taxon>Vertebrata</taxon>
        <taxon>Euteleostomi</taxon>
        <taxon>Mammalia</taxon>
        <taxon>Eutheria</taxon>
        <taxon>Euarchontoglires</taxon>
        <taxon>Glires</taxon>
        <taxon>Rodentia</taxon>
        <taxon>Sciuromorpha</taxon>
        <taxon>Sciuridae</taxon>
        <taxon>Xerinae</taxon>
        <taxon>Marmotini</taxon>
        <taxon>Marmota</taxon>
    </lineage>
</organism>
<feature type="binding site" evidence="17">
    <location>
        <position position="242"/>
    </location>
    <ligand>
        <name>Ca(2+)</name>
        <dbReference type="ChEBI" id="CHEBI:29108"/>
        <label>3</label>
    </ligand>
</feature>
<keyword evidence="11 15" id="KW-1015">Disulfide bond</keyword>
<feature type="disulfide bond" evidence="15">
    <location>
        <begin position="71"/>
        <end position="89"/>
    </location>
</feature>
<keyword evidence="7" id="KW-0677">Repeat</keyword>
<keyword evidence="8" id="KW-0378">Hydrolase</keyword>
<dbReference type="FunFam" id="2.10.70.10:FF:000016">
    <property type="entry name" value="Mannan-binding lectin serine protease 1"/>
    <property type="match status" value="1"/>
</dbReference>
<dbReference type="InterPro" id="IPR018097">
    <property type="entry name" value="EGF_Ca-bd_CS"/>
</dbReference>
<dbReference type="PANTHER" id="PTHR24255:SF18">
    <property type="entry name" value="COMPLEMENT C1S SUBCOMPONENT"/>
    <property type="match status" value="1"/>
</dbReference>
<dbReference type="CDD" id="cd00054">
    <property type="entry name" value="EGF_CA"/>
    <property type="match status" value="1"/>
</dbReference>
<dbReference type="SUPFAM" id="SSF50494">
    <property type="entry name" value="Trypsin-like serine proteases"/>
    <property type="match status" value="1"/>
</dbReference>
<dbReference type="PROSITE" id="PS50240">
    <property type="entry name" value="TRYPSIN_DOM"/>
    <property type="match status" value="1"/>
</dbReference>
<dbReference type="Pfam" id="PF00431">
    <property type="entry name" value="CUB"/>
    <property type="match status" value="2"/>
</dbReference>
<evidence type="ECO:0000256" key="20">
    <source>
        <dbReference type="SAM" id="SignalP"/>
    </source>
</evidence>
<feature type="binding site" evidence="17">
    <location>
        <position position="232"/>
    </location>
    <ligand>
        <name>Ca(2+)</name>
        <dbReference type="ChEBI" id="CHEBI:29108"/>
        <label>3</label>
    </ligand>
</feature>
<evidence type="ECO:0000256" key="10">
    <source>
        <dbReference type="ARBA" id="ARBA00022837"/>
    </source>
</evidence>
<dbReference type="AlphaFoldDB" id="A0A5E4B5H6"/>
<dbReference type="FunFam" id="2.40.10.10:FF:000067">
    <property type="entry name" value="Complement C1s subcomponent"/>
    <property type="match status" value="1"/>
</dbReference>
<dbReference type="PIRSF" id="PIRSF001155">
    <property type="entry name" value="C1r_C1s_MASP"/>
    <property type="match status" value="1"/>
</dbReference>
<feature type="binding site" evidence="17">
    <location>
        <position position="155"/>
    </location>
    <ligand>
        <name>Ca(2+)</name>
        <dbReference type="ChEBI" id="CHEBI:29108"/>
        <label>2</label>
    </ligand>
</feature>
<feature type="binding site" evidence="17">
    <location>
        <position position="119"/>
    </location>
    <ligand>
        <name>Ca(2+)</name>
        <dbReference type="ChEBI" id="CHEBI:29108"/>
        <label>1</label>
    </ligand>
</feature>
<evidence type="ECO:0000256" key="5">
    <source>
        <dbReference type="ARBA" id="ARBA00022670"/>
    </source>
</evidence>
<evidence type="ECO:0000256" key="3">
    <source>
        <dbReference type="ARBA" id="ARBA00022536"/>
    </source>
</evidence>
<keyword evidence="10 17" id="KW-0106">Calcium</keyword>
<sequence>MDTSPETWCIVLFSLLARVYAEPTMYGEILSPNYPQAYPNEIEKSWDIEVPEGYGIHLYFTHLDIELSEDCAYDSVQIMSGGTEEGKLCGKRTSKNPNSPIVEEFQIPYNKLQVIFKSDFSNEERFTGFAAYYVAIDVNECTDFADVPCSHFCNNFIGGYFCSCPPEYFLHDDMRNCGVNCSGDVFTTLTGEIASPNYPNPYPENSRCEYQIQLEEGFQVVVTMRREDFDVEPADSKGNCHDSLVFVARNQHFGPYCGNGFPGPLTIETKSNTLDIIFQTDLTGQKKGWKFRYHGDPNPCPKEVSANSFWEPEKAKYVFKDMVKITCKEGFEVVEGSVGATSFYSTCQSNGKWSNSKLKCQPVDCGIPEPIQNGKFEVPENTLYGSVIRYTCEEPYYYMEHEEGGEYRCAVNGSWVNEVLGTELPKCIPVCGVPSEPFTMQQRIFGGSRADIKNFPWQVFFKHPWAGGALIDEYWVLTAAHVVEENPDPAMYVGSTTVRTSGLDSTQMLTAERVIIHPRWQSVDDSSSRTNFDNDIALVQLRDPVKMGPNVSPICLPGTSSEYNLLPGNLGMISGWGRTEKRDHVLYLRGAKLPVAPLEKCREVKGGNSKMNAAAYVFTNNMICAGGEKGVDSCQGDSGGAFAVQDPNEDTPKFYVAGLVSWGPKCGTYGIYTKVKNYLDWIKKIMQENKPISKD</sequence>
<dbReference type="GO" id="GO:0005615">
    <property type="term" value="C:extracellular space"/>
    <property type="evidence" value="ECO:0007669"/>
    <property type="project" value="TreeGrafter"/>
</dbReference>
<feature type="domain" description="Sushi" evidence="23">
    <location>
        <begin position="298"/>
        <end position="362"/>
    </location>
</feature>
<evidence type="ECO:0000259" key="22">
    <source>
        <dbReference type="PROSITE" id="PS50240"/>
    </source>
</evidence>
<dbReference type="InterPro" id="IPR035914">
    <property type="entry name" value="Sperma_CUB_dom_sf"/>
</dbReference>
<keyword evidence="6 20" id="KW-0732">Signal</keyword>
<dbReference type="Pfam" id="PF00084">
    <property type="entry name" value="Sushi"/>
    <property type="match status" value="2"/>
</dbReference>
<keyword evidence="2" id="KW-0964">Secreted</keyword>
<evidence type="ECO:0000256" key="1">
    <source>
        <dbReference type="ARBA" id="ARBA00004613"/>
    </source>
</evidence>
<keyword evidence="26" id="KW-1185">Reference proteome</keyword>
<dbReference type="SMART" id="SM00032">
    <property type="entry name" value="CCP"/>
    <property type="match status" value="2"/>
</dbReference>